<feature type="disulfide bond" evidence="1">
    <location>
        <begin position="189"/>
        <end position="206"/>
    </location>
</feature>
<proteinExistence type="predicted"/>
<keyword evidence="1" id="KW-1015">Disulfide bond</keyword>
<gene>
    <name evidence="3" type="ORF">DSTB1V02_LOCUS11744</name>
</gene>
<dbReference type="Proteomes" id="UP000677054">
    <property type="component" value="Unassembled WGS sequence"/>
</dbReference>
<protein>
    <recommendedName>
        <fullName evidence="2">EGF-like domain-containing protein</fullName>
    </recommendedName>
</protein>
<dbReference type="EMBL" id="CAJPEV010004000">
    <property type="protein sequence ID" value="CAG0900966.1"/>
    <property type="molecule type" value="Genomic_DNA"/>
</dbReference>
<evidence type="ECO:0000313" key="4">
    <source>
        <dbReference type="Proteomes" id="UP000677054"/>
    </source>
</evidence>
<sequence length="261" mass="28794">MTLMEICEIVCGFLKCVCPPGYARSQDNDPCKEIATHSAEMLLSGNFTDEFNNEDPRCEPPGSEIELVTTFMKSVMLEAADIAFADQPGLYMDTDIMTMTVLSSRTQNRAGDTQLRMEGTMRFPREAYDNDVLNGGNPAEKMNETLNSNWAYILSCLEDLIPDFLGNNPSLDFNFSSNPQVIPCENNTCHSDANCNENAEGHPPLCNCNTGFEDLNPNFSGRACATMAPIERATLRPIVYDEFLQGHSARAAADNFLLPSS</sequence>
<dbReference type="AlphaFoldDB" id="A0A7R9AD53"/>
<accession>A0A7R9AD53</accession>
<feature type="domain" description="EGF-like" evidence="2">
    <location>
        <begin position="180"/>
        <end position="218"/>
    </location>
</feature>
<organism evidence="3">
    <name type="scientific">Darwinula stevensoni</name>
    <dbReference type="NCBI Taxonomy" id="69355"/>
    <lineage>
        <taxon>Eukaryota</taxon>
        <taxon>Metazoa</taxon>
        <taxon>Ecdysozoa</taxon>
        <taxon>Arthropoda</taxon>
        <taxon>Crustacea</taxon>
        <taxon>Oligostraca</taxon>
        <taxon>Ostracoda</taxon>
        <taxon>Podocopa</taxon>
        <taxon>Podocopida</taxon>
        <taxon>Darwinulocopina</taxon>
        <taxon>Darwinuloidea</taxon>
        <taxon>Darwinulidae</taxon>
        <taxon>Darwinula</taxon>
    </lineage>
</organism>
<keyword evidence="1" id="KW-0245">EGF-like domain</keyword>
<reference evidence="3" key="1">
    <citation type="submission" date="2020-11" db="EMBL/GenBank/DDBJ databases">
        <authorList>
            <person name="Tran Van P."/>
        </authorList>
    </citation>
    <scope>NUCLEOTIDE SEQUENCE</scope>
</reference>
<evidence type="ECO:0000256" key="1">
    <source>
        <dbReference type="PROSITE-ProRule" id="PRU00076"/>
    </source>
</evidence>
<evidence type="ECO:0000313" key="3">
    <source>
        <dbReference type="EMBL" id="CAD7251983.1"/>
    </source>
</evidence>
<dbReference type="InterPro" id="IPR000742">
    <property type="entry name" value="EGF"/>
</dbReference>
<evidence type="ECO:0000259" key="2">
    <source>
        <dbReference type="PROSITE" id="PS50026"/>
    </source>
</evidence>
<name>A0A7R9AD53_9CRUS</name>
<feature type="non-terminal residue" evidence="3">
    <location>
        <position position="1"/>
    </location>
</feature>
<dbReference type="EMBL" id="LR903517">
    <property type="protein sequence ID" value="CAD7251983.1"/>
    <property type="molecule type" value="Genomic_DNA"/>
</dbReference>
<dbReference type="PROSITE" id="PS50026">
    <property type="entry name" value="EGF_3"/>
    <property type="match status" value="1"/>
</dbReference>
<keyword evidence="4" id="KW-1185">Reference proteome</keyword>
<comment type="caution">
    <text evidence="1">Lacks conserved residue(s) required for the propagation of feature annotation.</text>
</comment>